<gene>
    <name evidence="1" type="ORF">IPP15_07470</name>
</gene>
<sequence>MIGTLSDQQIEDVLGENIFGRIGCNDGNKTYVVPINYVYDGKHIIAHSIEGLKIAMMRKNPNVCFEVDTMHNFTNWKSVIAWGQYQELTGERERYQALKLFVDRMLHSKISKTAIPPDIVAKKVHPHADGAIKPIIYRIVITEKTGRYENE</sequence>
<dbReference type="InterPro" id="IPR012349">
    <property type="entry name" value="Split_barrel_FMN-bd"/>
</dbReference>
<accession>A0A9D7SWM8</accession>
<dbReference type="Proteomes" id="UP000808337">
    <property type="component" value="Unassembled WGS sequence"/>
</dbReference>
<reference evidence="1 2" key="1">
    <citation type="submission" date="2020-10" db="EMBL/GenBank/DDBJ databases">
        <title>Connecting structure to function with the recovery of over 1000 high-quality activated sludge metagenome-assembled genomes encoding full-length rRNA genes using long-read sequencing.</title>
        <authorList>
            <person name="Singleton C.M."/>
            <person name="Petriglieri F."/>
            <person name="Kristensen J.M."/>
            <person name="Kirkegaard R.H."/>
            <person name="Michaelsen T.Y."/>
            <person name="Andersen M.H."/>
            <person name="Karst S.M."/>
            <person name="Dueholm M.S."/>
            <person name="Nielsen P.H."/>
            <person name="Albertsen M."/>
        </authorList>
    </citation>
    <scope>NUCLEOTIDE SEQUENCE [LARGE SCALE GENOMIC DNA]</scope>
    <source>
        <strain evidence="1">Ribe_18-Q3-R11-54_MAXAC.273</strain>
    </source>
</reference>
<dbReference type="AlphaFoldDB" id="A0A9D7SWM8"/>
<dbReference type="Gene3D" id="2.30.110.10">
    <property type="entry name" value="Electron Transport, Fmn-binding Protein, Chain A"/>
    <property type="match status" value="1"/>
</dbReference>
<proteinExistence type="predicted"/>
<organism evidence="1 2">
    <name type="scientific">Candidatus Opimibacter skivensis</name>
    <dbReference type="NCBI Taxonomy" id="2982028"/>
    <lineage>
        <taxon>Bacteria</taxon>
        <taxon>Pseudomonadati</taxon>
        <taxon>Bacteroidota</taxon>
        <taxon>Saprospiria</taxon>
        <taxon>Saprospirales</taxon>
        <taxon>Saprospiraceae</taxon>
        <taxon>Candidatus Opimibacter</taxon>
    </lineage>
</organism>
<name>A0A9D7SWM8_9BACT</name>
<comment type="caution">
    <text evidence="1">The sequence shown here is derived from an EMBL/GenBank/DDBJ whole genome shotgun (WGS) entry which is preliminary data.</text>
</comment>
<dbReference type="SUPFAM" id="SSF50475">
    <property type="entry name" value="FMN-binding split barrel"/>
    <property type="match status" value="1"/>
</dbReference>
<protein>
    <submittedName>
        <fullName evidence="1">Pyridoxamine 5'-phosphate oxidase family protein</fullName>
    </submittedName>
</protein>
<evidence type="ECO:0000313" key="2">
    <source>
        <dbReference type="Proteomes" id="UP000808337"/>
    </source>
</evidence>
<dbReference type="PANTHER" id="PTHR34071:SF2">
    <property type="entry name" value="FLAVIN-NUCLEOTIDE-BINDING PROTEIN"/>
    <property type="match status" value="1"/>
</dbReference>
<dbReference type="InterPro" id="IPR024747">
    <property type="entry name" value="Pyridox_Oxase-rel"/>
</dbReference>
<dbReference type="PANTHER" id="PTHR34071">
    <property type="entry name" value="5-NITROIMIDAZOLE ANTIBIOTICS RESISTANCE PROTEIN, NIMA-FAMILY-RELATED PROTEIN-RELATED"/>
    <property type="match status" value="1"/>
</dbReference>
<dbReference type="Pfam" id="PF12900">
    <property type="entry name" value="Pyridox_ox_2"/>
    <property type="match status" value="1"/>
</dbReference>
<evidence type="ECO:0000313" key="1">
    <source>
        <dbReference type="EMBL" id="MBK9982249.1"/>
    </source>
</evidence>
<dbReference type="EMBL" id="JADKGY010000006">
    <property type="protein sequence ID" value="MBK9982249.1"/>
    <property type="molecule type" value="Genomic_DNA"/>
</dbReference>